<dbReference type="RefSeq" id="WP_125441541.1">
    <property type="nucleotide sequence ID" value="NZ_RJNJ01000007.1"/>
</dbReference>
<proteinExistence type="predicted"/>
<reference evidence="2 3" key="1">
    <citation type="submission" date="2018-11" db="EMBL/GenBank/DDBJ databases">
        <title>Species Designations Belie Phenotypic and Genotypic Heterogeneity in Oral Streptococci.</title>
        <authorList>
            <person name="Velsko I."/>
        </authorList>
    </citation>
    <scope>NUCLEOTIDE SEQUENCE [LARGE SCALE GENOMIC DNA]</scope>
    <source>
        <strain evidence="2 3">BCC63</strain>
    </source>
</reference>
<comment type="caution">
    <text evidence="2">The sequence shown here is derived from an EMBL/GenBank/DDBJ whole genome shotgun (WGS) entry which is preliminary data.</text>
</comment>
<evidence type="ECO:0000259" key="1">
    <source>
        <dbReference type="SMART" id="SM00860"/>
    </source>
</evidence>
<dbReference type="Pfam" id="PF09346">
    <property type="entry name" value="SMI1_KNR4"/>
    <property type="match status" value="1"/>
</dbReference>
<evidence type="ECO:0000313" key="3">
    <source>
        <dbReference type="Proteomes" id="UP000267593"/>
    </source>
</evidence>
<dbReference type="AlphaFoldDB" id="A0A3R9I0M3"/>
<dbReference type="EMBL" id="RJNJ01000007">
    <property type="protein sequence ID" value="RSI67373.1"/>
    <property type="molecule type" value="Genomic_DNA"/>
</dbReference>
<dbReference type="InterPro" id="IPR018958">
    <property type="entry name" value="Knr4/Smi1-like_dom"/>
</dbReference>
<name>A0A3R9I0M3_STROR</name>
<dbReference type="SUPFAM" id="SSF160631">
    <property type="entry name" value="SMI1/KNR4-like"/>
    <property type="match status" value="1"/>
</dbReference>
<protein>
    <submittedName>
        <fullName evidence="2">SMI1 / KNR4 family protein</fullName>
    </submittedName>
</protein>
<accession>A0A3R9I0M3</accession>
<dbReference type="Gene3D" id="3.40.1580.10">
    <property type="entry name" value="SMI1/KNR4-like"/>
    <property type="match status" value="1"/>
</dbReference>
<dbReference type="SMART" id="SM00860">
    <property type="entry name" value="SMI1_KNR4"/>
    <property type="match status" value="1"/>
</dbReference>
<sequence>MVLTIEPFGHAEYENIKLLEKRFDIKLPVDYKEFLVTQNGGRNSSYTFENSIKINQIDEVINIDTMFGINTGIKNADIEQWTEEYRNDIFEHSIIIGDTIQHGFLLFWQSGDANEGLYYCDDTYQLEASRDENNAYFLAKTFSEFTDLIQN</sequence>
<evidence type="ECO:0000313" key="2">
    <source>
        <dbReference type="EMBL" id="RSI67373.1"/>
    </source>
</evidence>
<organism evidence="2 3">
    <name type="scientific">Streptococcus oralis</name>
    <dbReference type="NCBI Taxonomy" id="1303"/>
    <lineage>
        <taxon>Bacteria</taxon>
        <taxon>Bacillati</taxon>
        <taxon>Bacillota</taxon>
        <taxon>Bacilli</taxon>
        <taxon>Lactobacillales</taxon>
        <taxon>Streptococcaceae</taxon>
        <taxon>Streptococcus</taxon>
    </lineage>
</organism>
<gene>
    <name evidence="2" type="ORF">D8863_07265</name>
</gene>
<feature type="domain" description="Knr4/Smi1-like" evidence="1">
    <location>
        <begin position="10"/>
        <end position="151"/>
    </location>
</feature>
<dbReference type="InterPro" id="IPR037883">
    <property type="entry name" value="Knr4/Smi1-like_sf"/>
</dbReference>
<dbReference type="Proteomes" id="UP000267593">
    <property type="component" value="Unassembled WGS sequence"/>
</dbReference>